<dbReference type="Ensembl" id="ENSCSAT00000000940.1">
    <property type="protein sequence ID" value="ENSCSAP00000015126.1"/>
    <property type="gene ID" value="ENSCSAG00000002909.1"/>
</dbReference>
<reference evidence="2" key="3">
    <citation type="submission" date="2025-09" db="UniProtKB">
        <authorList>
            <consortium name="Ensembl"/>
        </authorList>
    </citation>
    <scope>IDENTIFICATION</scope>
</reference>
<dbReference type="Proteomes" id="UP000029965">
    <property type="component" value="Chromosome 1"/>
</dbReference>
<dbReference type="GeneTree" id="ENSGT00940000172579"/>
<dbReference type="PANTHER" id="PTHR47236:SF5">
    <property type="entry name" value="GENE, 32742-RELATED"/>
    <property type="match status" value="1"/>
</dbReference>
<name>A0A0D9S2N7_CHLSB</name>
<organism evidence="2 3">
    <name type="scientific">Chlorocebus sabaeus</name>
    <name type="common">Green monkey</name>
    <name type="synonym">Simia sabaea</name>
    <dbReference type="NCBI Taxonomy" id="60711"/>
    <lineage>
        <taxon>Eukaryota</taxon>
        <taxon>Metazoa</taxon>
        <taxon>Chordata</taxon>
        <taxon>Craniata</taxon>
        <taxon>Vertebrata</taxon>
        <taxon>Euteleostomi</taxon>
        <taxon>Mammalia</taxon>
        <taxon>Eutheria</taxon>
        <taxon>Euarchontoglires</taxon>
        <taxon>Primates</taxon>
        <taxon>Haplorrhini</taxon>
        <taxon>Catarrhini</taxon>
        <taxon>Cercopithecidae</taxon>
        <taxon>Cercopithecinae</taxon>
        <taxon>Chlorocebus</taxon>
    </lineage>
</organism>
<dbReference type="EMBL" id="AQIB01092467">
    <property type="status" value="NOT_ANNOTATED_CDS"/>
    <property type="molecule type" value="Genomic_DNA"/>
</dbReference>
<feature type="region of interest" description="Disordered" evidence="1">
    <location>
        <begin position="135"/>
        <end position="189"/>
    </location>
</feature>
<feature type="region of interest" description="Disordered" evidence="1">
    <location>
        <begin position="36"/>
        <end position="62"/>
    </location>
</feature>
<dbReference type="STRING" id="60711.ENSCSAP00000015126"/>
<evidence type="ECO:0000313" key="3">
    <source>
        <dbReference type="Proteomes" id="UP000029965"/>
    </source>
</evidence>
<reference evidence="2 3" key="1">
    <citation type="submission" date="2014-03" db="EMBL/GenBank/DDBJ databases">
        <authorList>
            <person name="Warren W."/>
            <person name="Wilson R.K."/>
        </authorList>
    </citation>
    <scope>NUCLEOTIDE SEQUENCE</scope>
</reference>
<sequence>IQCHSLSWARKAAPHPTFRRHQQEYNLDAYTSPRTGIMSMRRGRPHQDSDAPRVEGGPGGSWEAEEQVDLEWFDTEAFFGILLRQSLSVTAKLSQTKEELKLLYLKLLREAGSLQQLWGARRCLPASTHRLLGSVRREQQQGSSPAGHCAGPPVPGRAAGGPPPEGLGHSGHRHWGGATAASPSRPSWC</sequence>
<dbReference type="OMA" id="WGARRCL"/>
<reference evidence="2" key="2">
    <citation type="submission" date="2025-08" db="UniProtKB">
        <authorList>
            <consortium name="Ensembl"/>
        </authorList>
    </citation>
    <scope>IDENTIFICATION</scope>
</reference>
<dbReference type="Bgee" id="ENSCSAG00000002909">
    <property type="expression patterns" value="Expressed in blood"/>
</dbReference>
<dbReference type="eggNOG" id="ENOG502QT6K">
    <property type="taxonomic scope" value="Eukaryota"/>
</dbReference>
<accession>A0A0D9S2N7</accession>
<evidence type="ECO:0000313" key="2">
    <source>
        <dbReference type="Ensembl" id="ENSCSAP00000015126.1"/>
    </source>
</evidence>
<keyword evidence="3" id="KW-1185">Reference proteome</keyword>
<proteinExistence type="predicted"/>
<dbReference type="AlphaFoldDB" id="A0A0D9S2N7"/>
<evidence type="ECO:0000256" key="1">
    <source>
        <dbReference type="SAM" id="MobiDB-lite"/>
    </source>
</evidence>
<protein>
    <submittedName>
        <fullName evidence="2">Uncharacterized protein</fullName>
    </submittedName>
</protein>
<dbReference type="PANTHER" id="PTHR47236">
    <property type="entry name" value="GENE, 32742-RELATED-RELATED"/>
    <property type="match status" value="1"/>
</dbReference>